<dbReference type="EMBL" id="CAXKWB010016027">
    <property type="protein sequence ID" value="CAL4115142.1"/>
    <property type="molecule type" value="Genomic_DNA"/>
</dbReference>
<proteinExistence type="predicted"/>
<accession>A0AAV2R7R1</accession>
<evidence type="ECO:0000313" key="2">
    <source>
        <dbReference type="Proteomes" id="UP001497623"/>
    </source>
</evidence>
<reference evidence="1 2" key="1">
    <citation type="submission" date="2024-05" db="EMBL/GenBank/DDBJ databases">
        <authorList>
            <person name="Wallberg A."/>
        </authorList>
    </citation>
    <scope>NUCLEOTIDE SEQUENCE [LARGE SCALE GENOMIC DNA]</scope>
</reference>
<protein>
    <submittedName>
        <fullName evidence="1">Uncharacterized protein</fullName>
    </submittedName>
</protein>
<name>A0AAV2R7R1_MEGNR</name>
<organism evidence="1 2">
    <name type="scientific">Meganyctiphanes norvegica</name>
    <name type="common">Northern krill</name>
    <name type="synonym">Thysanopoda norvegica</name>
    <dbReference type="NCBI Taxonomy" id="48144"/>
    <lineage>
        <taxon>Eukaryota</taxon>
        <taxon>Metazoa</taxon>
        <taxon>Ecdysozoa</taxon>
        <taxon>Arthropoda</taxon>
        <taxon>Crustacea</taxon>
        <taxon>Multicrustacea</taxon>
        <taxon>Malacostraca</taxon>
        <taxon>Eumalacostraca</taxon>
        <taxon>Eucarida</taxon>
        <taxon>Euphausiacea</taxon>
        <taxon>Euphausiidae</taxon>
        <taxon>Meganyctiphanes</taxon>
    </lineage>
</organism>
<keyword evidence="2" id="KW-1185">Reference proteome</keyword>
<gene>
    <name evidence="1" type="ORF">MNOR_LOCUS20595</name>
</gene>
<dbReference type="InterPro" id="IPR052055">
    <property type="entry name" value="Hepadnavirus_pol/RT"/>
</dbReference>
<feature type="non-terminal residue" evidence="1">
    <location>
        <position position="1"/>
    </location>
</feature>
<comment type="caution">
    <text evidence="1">The sequence shown here is derived from an EMBL/GenBank/DDBJ whole genome shotgun (WGS) entry which is preliminary data.</text>
</comment>
<dbReference type="PANTHER" id="PTHR33050">
    <property type="entry name" value="REVERSE TRANSCRIPTASE DOMAIN-CONTAINING PROTEIN"/>
    <property type="match status" value="1"/>
</dbReference>
<evidence type="ECO:0000313" key="1">
    <source>
        <dbReference type="EMBL" id="CAL4115142.1"/>
    </source>
</evidence>
<dbReference type="Proteomes" id="UP001497623">
    <property type="component" value="Unassembled WGS sequence"/>
</dbReference>
<sequence>TILEFCLLHSITLVPKHLPGGLNVLADRGSRSDPITTEWSLDKETFGWLSSLAGPFQVDLFATRENTQLPSFVSPFPDPWAIEVNALSLHWGTWDKLYLFPPSSIMGEVVARLQHYNGRGILVAPLYAQSSWFPSLLLRSPNPISLPLGHSLSQMTNKGLVFHHNPSIFNLHAWRL</sequence>
<dbReference type="AlphaFoldDB" id="A0AAV2R7R1"/>
<dbReference type="PANTHER" id="PTHR33050:SF7">
    <property type="entry name" value="RIBONUCLEASE H"/>
    <property type="match status" value="1"/>
</dbReference>